<accession>A0A0E9TRZ4</accession>
<reference evidence="1" key="1">
    <citation type="submission" date="2014-11" db="EMBL/GenBank/DDBJ databases">
        <authorList>
            <person name="Amaro Gonzalez C."/>
        </authorList>
    </citation>
    <scope>NUCLEOTIDE SEQUENCE</scope>
</reference>
<proteinExistence type="predicted"/>
<organism evidence="1">
    <name type="scientific">Anguilla anguilla</name>
    <name type="common">European freshwater eel</name>
    <name type="synonym">Muraena anguilla</name>
    <dbReference type="NCBI Taxonomy" id="7936"/>
    <lineage>
        <taxon>Eukaryota</taxon>
        <taxon>Metazoa</taxon>
        <taxon>Chordata</taxon>
        <taxon>Craniata</taxon>
        <taxon>Vertebrata</taxon>
        <taxon>Euteleostomi</taxon>
        <taxon>Actinopterygii</taxon>
        <taxon>Neopterygii</taxon>
        <taxon>Teleostei</taxon>
        <taxon>Anguilliformes</taxon>
        <taxon>Anguillidae</taxon>
        <taxon>Anguilla</taxon>
    </lineage>
</organism>
<dbReference type="AlphaFoldDB" id="A0A0E9TRZ4"/>
<dbReference type="EMBL" id="GBXM01052902">
    <property type="protein sequence ID" value="JAH55675.1"/>
    <property type="molecule type" value="Transcribed_RNA"/>
</dbReference>
<name>A0A0E9TRZ4_ANGAN</name>
<evidence type="ECO:0000313" key="1">
    <source>
        <dbReference type="EMBL" id="JAH55675.1"/>
    </source>
</evidence>
<sequence length="38" mass="4399">MKSYIITSGLLKLQIQYKNKRLQENDVCVTTYCVCVCV</sequence>
<protein>
    <submittedName>
        <fullName evidence="1">Uncharacterized protein</fullName>
    </submittedName>
</protein>
<reference evidence="1" key="2">
    <citation type="journal article" date="2015" name="Fish Shellfish Immunol.">
        <title>Early steps in the European eel (Anguilla anguilla)-Vibrio vulnificus interaction in the gills: Role of the RtxA13 toxin.</title>
        <authorList>
            <person name="Callol A."/>
            <person name="Pajuelo D."/>
            <person name="Ebbesson L."/>
            <person name="Teles M."/>
            <person name="MacKenzie S."/>
            <person name="Amaro C."/>
        </authorList>
    </citation>
    <scope>NUCLEOTIDE SEQUENCE</scope>
</reference>